<dbReference type="AlphaFoldDB" id="A0A1L9SKW3"/>
<evidence type="ECO:0000313" key="2">
    <source>
        <dbReference type="EMBL" id="OJJ47751.1"/>
    </source>
</evidence>
<dbReference type="PANTHER" id="PTHR35587:SF6">
    <property type="entry name" value="BZIP DOMAIN-CONTAINING PROTEIN"/>
    <property type="match status" value="1"/>
</dbReference>
<dbReference type="RefSeq" id="XP_022582261.1">
    <property type="nucleotide sequence ID" value="XM_022722728.1"/>
</dbReference>
<protein>
    <submittedName>
        <fullName evidence="2">Uncharacterized protein</fullName>
    </submittedName>
</protein>
<dbReference type="STRING" id="1073090.A0A1L9SKW3"/>
<dbReference type="GeneID" id="34609193"/>
<accession>A0A1L9SKW3</accession>
<gene>
    <name evidence="2" type="ORF">ASPZODRAFT_131316</name>
</gene>
<evidence type="ECO:0000313" key="3">
    <source>
        <dbReference type="Proteomes" id="UP000184188"/>
    </source>
</evidence>
<evidence type="ECO:0000256" key="1">
    <source>
        <dbReference type="SAM" id="MobiDB-lite"/>
    </source>
</evidence>
<reference evidence="3" key="1">
    <citation type="journal article" date="2017" name="Genome Biol.">
        <title>Comparative genomics reveals high biological diversity and specific adaptations in the industrially and medically important fungal genus Aspergillus.</title>
        <authorList>
            <person name="de Vries R.P."/>
            <person name="Riley R."/>
            <person name="Wiebenga A."/>
            <person name="Aguilar-Osorio G."/>
            <person name="Amillis S."/>
            <person name="Uchima C.A."/>
            <person name="Anderluh G."/>
            <person name="Asadollahi M."/>
            <person name="Askin M."/>
            <person name="Barry K."/>
            <person name="Battaglia E."/>
            <person name="Bayram O."/>
            <person name="Benocci T."/>
            <person name="Braus-Stromeyer S.A."/>
            <person name="Caldana C."/>
            <person name="Canovas D."/>
            <person name="Cerqueira G.C."/>
            <person name="Chen F."/>
            <person name="Chen W."/>
            <person name="Choi C."/>
            <person name="Clum A."/>
            <person name="Dos Santos R.A."/>
            <person name="Damasio A.R."/>
            <person name="Diallinas G."/>
            <person name="Emri T."/>
            <person name="Fekete E."/>
            <person name="Flipphi M."/>
            <person name="Freyberg S."/>
            <person name="Gallo A."/>
            <person name="Gournas C."/>
            <person name="Habgood R."/>
            <person name="Hainaut M."/>
            <person name="Harispe M.L."/>
            <person name="Henrissat B."/>
            <person name="Hilden K.S."/>
            <person name="Hope R."/>
            <person name="Hossain A."/>
            <person name="Karabika E."/>
            <person name="Karaffa L."/>
            <person name="Karanyi Z."/>
            <person name="Krasevec N."/>
            <person name="Kuo A."/>
            <person name="Kusch H."/>
            <person name="LaButti K."/>
            <person name="Lagendijk E.L."/>
            <person name="Lapidus A."/>
            <person name="Levasseur A."/>
            <person name="Lindquist E."/>
            <person name="Lipzen A."/>
            <person name="Logrieco A.F."/>
            <person name="MacCabe A."/>
            <person name="Maekelae M.R."/>
            <person name="Malavazi I."/>
            <person name="Melin P."/>
            <person name="Meyer V."/>
            <person name="Mielnichuk N."/>
            <person name="Miskei M."/>
            <person name="Molnar A.P."/>
            <person name="Mule G."/>
            <person name="Ngan C.Y."/>
            <person name="Orejas M."/>
            <person name="Orosz E."/>
            <person name="Ouedraogo J.P."/>
            <person name="Overkamp K.M."/>
            <person name="Park H.-S."/>
            <person name="Perrone G."/>
            <person name="Piumi F."/>
            <person name="Punt P.J."/>
            <person name="Ram A.F."/>
            <person name="Ramon A."/>
            <person name="Rauscher S."/>
            <person name="Record E."/>
            <person name="Riano-Pachon D.M."/>
            <person name="Robert V."/>
            <person name="Roehrig J."/>
            <person name="Ruller R."/>
            <person name="Salamov A."/>
            <person name="Salih N.S."/>
            <person name="Samson R.A."/>
            <person name="Sandor E."/>
            <person name="Sanguinetti M."/>
            <person name="Schuetze T."/>
            <person name="Sepcic K."/>
            <person name="Shelest E."/>
            <person name="Sherlock G."/>
            <person name="Sophianopoulou V."/>
            <person name="Squina F.M."/>
            <person name="Sun H."/>
            <person name="Susca A."/>
            <person name="Todd R.B."/>
            <person name="Tsang A."/>
            <person name="Unkles S.E."/>
            <person name="van de Wiele N."/>
            <person name="van Rossen-Uffink D."/>
            <person name="Oliveira J.V."/>
            <person name="Vesth T.C."/>
            <person name="Visser J."/>
            <person name="Yu J.-H."/>
            <person name="Zhou M."/>
            <person name="Andersen M.R."/>
            <person name="Archer D.B."/>
            <person name="Baker S.E."/>
            <person name="Benoit I."/>
            <person name="Brakhage A.A."/>
            <person name="Braus G.H."/>
            <person name="Fischer R."/>
            <person name="Frisvad J.C."/>
            <person name="Goldman G.H."/>
            <person name="Houbraken J."/>
            <person name="Oakley B."/>
            <person name="Pocsi I."/>
            <person name="Scazzocchio C."/>
            <person name="Seiboth B."/>
            <person name="vanKuyk P.A."/>
            <person name="Wortman J."/>
            <person name="Dyer P.S."/>
            <person name="Grigoriev I.V."/>
        </authorList>
    </citation>
    <scope>NUCLEOTIDE SEQUENCE [LARGE SCALE GENOMIC DNA]</scope>
    <source>
        <strain evidence="3">CBS 506.65</strain>
    </source>
</reference>
<organism evidence="2 3">
    <name type="scientific">Penicilliopsis zonata CBS 506.65</name>
    <dbReference type="NCBI Taxonomy" id="1073090"/>
    <lineage>
        <taxon>Eukaryota</taxon>
        <taxon>Fungi</taxon>
        <taxon>Dikarya</taxon>
        <taxon>Ascomycota</taxon>
        <taxon>Pezizomycotina</taxon>
        <taxon>Eurotiomycetes</taxon>
        <taxon>Eurotiomycetidae</taxon>
        <taxon>Eurotiales</taxon>
        <taxon>Aspergillaceae</taxon>
        <taxon>Penicilliopsis</taxon>
    </lineage>
</organism>
<dbReference type="VEuPathDB" id="FungiDB:ASPZODRAFT_131316"/>
<dbReference type="PANTHER" id="PTHR35587">
    <property type="entry name" value="EXPRESSED PROTEIN"/>
    <property type="match status" value="1"/>
</dbReference>
<sequence length="86" mass="9507">MANGGMDTVPQKGNPLDEQEGMKLKLDLNLDIEVELKAHIHGDLTLSLLYVVPFFLFPPPLPPLLLPGFIFPRECSHGIGLVMNRS</sequence>
<dbReference type="OrthoDB" id="2279190at2759"/>
<dbReference type="Proteomes" id="UP000184188">
    <property type="component" value="Unassembled WGS sequence"/>
</dbReference>
<proteinExistence type="predicted"/>
<feature type="region of interest" description="Disordered" evidence="1">
    <location>
        <begin position="1"/>
        <end position="20"/>
    </location>
</feature>
<keyword evidence="3" id="KW-1185">Reference proteome</keyword>
<dbReference type="EMBL" id="KV878340">
    <property type="protein sequence ID" value="OJJ47751.1"/>
    <property type="molecule type" value="Genomic_DNA"/>
</dbReference>
<name>A0A1L9SKW3_9EURO</name>